<sequence>MIKKIVIAPDSFKESVTAKEAAEAIERGFRSVYSDAIDVDLIPMADGGEGTTQSLADALKGEIHEKVVSGPLGTPVKAVFAVSGDKTTAVIEMAEASGLGLVPKEKRNPLLTTTYGTGELIKAALDLGVSKIILGIGGSATNDGGAGMIEALGGGLYEENGKKLSRGGAALKKLAQLDLTNMDPRLNGVEVIVACDVNNPLLGPDGASAVYGPQKGATDAMVAELDEALKHYNEVLVQVTGNDVKDVPGAGAAGGLGTGLMACLGARLERGVEIILNETRFRERISDASLVITGEGRMDGQTIHGKTPIGVAKAAKENNLPVIALCGTLGKGHEAVFEHGIDAVFSIVPGPCNVEEAIKNGSVYLESLAGNVAKLLKMGAVR</sequence>
<evidence type="ECO:0000313" key="6">
    <source>
        <dbReference type="Proteomes" id="UP000198935"/>
    </source>
</evidence>
<dbReference type="InterPro" id="IPR018197">
    <property type="entry name" value="Glycerate_kinase_RE-like"/>
</dbReference>
<dbReference type="NCBIfam" id="TIGR00045">
    <property type="entry name" value="glycerate kinase"/>
    <property type="match status" value="1"/>
</dbReference>
<accession>A0A1H3UFI6</accession>
<organism evidence="5 6">
    <name type="scientific">Evansella caseinilytica</name>
    <dbReference type="NCBI Taxonomy" id="1503961"/>
    <lineage>
        <taxon>Bacteria</taxon>
        <taxon>Bacillati</taxon>
        <taxon>Bacillota</taxon>
        <taxon>Bacilli</taxon>
        <taxon>Bacillales</taxon>
        <taxon>Bacillaceae</taxon>
        <taxon>Evansella</taxon>
    </lineage>
</organism>
<comment type="similarity">
    <text evidence="1 4">Belongs to the glycerate kinase type-1 family.</text>
</comment>
<keyword evidence="3 4" id="KW-0418">Kinase</keyword>
<evidence type="ECO:0000256" key="3">
    <source>
        <dbReference type="ARBA" id="ARBA00022777"/>
    </source>
</evidence>
<dbReference type="Proteomes" id="UP000198935">
    <property type="component" value="Unassembled WGS sequence"/>
</dbReference>
<dbReference type="OrthoDB" id="9774290at2"/>
<protein>
    <submittedName>
        <fullName evidence="5">Glycerate kinase</fullName>
    </submittedName>
</protein>
<name>A0A1H3UFI6_9BACI</name>
<dbReference type="AlphaFoldDB" id="A0A1H3UFI6"/>
<dbReference type="PANTHER" id="PTHR21599:SF0">
    <property type="entry name" value="GLYCERATE KINASE"/>
    <property type="match status" value="1"/>
</dbReference>
<dbReference type="GO" id="GO:0008887">
    <property type="term" value="F:glycerate kinase activity"/>
    <property type="evidence" value="ECO:0007669"/>
    <property type="project" value="UniProtKB-UniRule"/>
</dbReference>
<evidence type="ECO:0000256" key="4">
    <source>
        <dbReference type="PIRNR" id="PIRNR006078"/>
    </source>
</evidence>
<proteinExistence type="inferred from homology"/>
<evidence type="ECO:0000313" key="5">
    <source>
        <dbReference type="EMBL" id="SDZ61184.1"/>
    </source>
</evidence>
<evidence type="ECO:0000256" key="2">
    <source>
        <dbReference type="ARBA" id="ARBA00022679"/>
    </source>
</evidence>
<dbReference type="InterPro" id="IPR036129">
    <property type="entry name" value="Glycerate_kinase_sf"/>
</dbReference>
<dbReference type="InterPro" id="IPR018193">
    <property type="entry name" value="Glyc_kinase_flavodox-like_fold"/>
</dbReference>
<keyword evidence="2 4" id="KW-0808">Transferase</keyword>
<dbReference type="PANTHER" id="PTHR21599">
    <property type="entry name" value="GLYCERATE KINASE"/>
    <property type="match status" value="1"/>
</dbReference>
<dbReference type="SUPFAM" id="SSF110738">
    <property type="entry name" value="Glycerate kinase I"/>
    <property type="match status" value="1"/>
</dbReference>
<evidence type="ECO:0000256" key="1">
    <source>
        <dbReference type="ARBA" id="ARBA00006284"/>
    </source>
</evidence>
<keyword evidence="6" id="KW-1185">Reference proteome</keyword>
<dbReference type="InterPro" id="IPR004381">
    <property type="entry name" value="Glycerate_kinase"/>
</dbReference>
<reference evidence="6" key="1">
    <citation type="submission" date="2016-10" db="EMBL/GenBank/DDBJ databases">
        <authorList>
            <person name="Varghese N."/>
            <person name="Submissions S."/>
        </authorList>
    </citation>
    <scope>NUCLEOTIDE SEQUENCE [LARGE SCALE GENOMIC DNA]</scope>
    <source>
        <strain evidence="6">SP</strain>
    </source>
</reference>
<dbReference type="STRING" id="1503961.SAMN05421736_12113"/>
<dbReference type="GO" id="GO:0031388">
    <property type="term" value="P:organic acid phosphorylation"/>
    <property type="evidence" value="ECO:0007669"/>
    <property type="project" value="UniProtKB-UniRule"/>
</dbReference>
<dbReference type="PIRSF" id="PIRSF006078">
    <property type="entry name" value="GlxK"/>
    <property type="match status" value="1"/>
</dbReference>
<dbReference type="Gene3D" id="3.40.50.10350">
    <property type="entry name" value="Glycerate kinase, domain 1"/>
    <property type="match status" value="1"/>
</dbReference>
<gene>
    <name evidence="5" type="ORF">SAMN05421736_12113</name>
</gene>
<dbReference type="Gene3D" id="3.90.1510.10">
    <property type="entry name" value="Glycerate kinase, domain 2"/>
    <property type="match status" value="1"/>
</dbReference>
<dbReference type="Pfam" id="PF02595">
    <property type="entry name" value="Gly_kinase"/>
    <property type="match status" value="1"/>
</dbReference>
<dbReference type="EMBL" id="FNPI01000021">
    <property type="protein sequence ID" value="SDZ61184.1"/>
    <property type="molecule type" value="Genomic_DNA"/>
</dbReference>